<dbReference type="InterPro" id="IPR043504">
    <property type="entry name" value="Peptidase_S1_PA_chymotrypsin"/>
</dbReference>
<keyword evidence="1" id="KW-0732">Signal</keyword>
<gene>
    <name evidence="2" type="ORF">H9Y04_34230</name>
</gene>
<evidence type="ECO:0008006" key="4">
    <source>
        <dbReference type="Google" id="ProtNLM"/>
    </source>
</evidence>
<accession>A0ABR7SRM4</accession>
<sequence>MIGILSVVAGTLLATAFTPPAPSGPATQPPAAQPAVARAFAAQAPAGYAPDAPDAAIRAYWTQDRMRAAAGQAPGDDRPDGVSWTLGAEPVRNVGKLFLTIRPAEEGGPDRDASCTAAVVKSGNRSVIATAAHCVHLKAAGGWMKRMLFVPAYDKGAKPYGSYVAKSGGITAAWQTAEDHEDDFAFLFLGPDEQGRRVEDVTGARRAVFEPVPGEKTALGYPVDKPYDGETLQYCSGPTTPITDERLKGGEQLSPCRLTHGASGGPWYARTPQGEDVQVAVTSSRPKDEAFANSAWGAVLTAEARKLFEQEEKK</sequence>
<dbReference type="RefSeq" id="WP_187818045.1">
    <property type="nucleotide sequence ID" value="NZ_JACTVJ010000020.1"/>
</dbReference>
<dbReference type="InterPro" id="IPR009003">
    <property type="entry name" value="Peptidase_S1_PA"/>
</dbReference>
<dbReference type="SUPFAM" id="SSF50494">
    <property type="entry name" value="Trypsin-like serine proteases"/>
    <property type="match status" value="1"/>
</dbReference>
<evidence type="ECO:0000313" key="3">
    <source>
        <dbReference type="Proteomes" id="UP000642284"/>
    </source>
</evidence>
<dbReference type="EMBL" id="JACTVJ010000020">
    <property type="protein sequence ID" value="MBC9717602.1"/>
    <property type="molecule type" value="Genomic_DNA"/>
</dbReference>
<keyword evidence="3" id="KW-1185">Reference proteome</keyword>
<dbReference type="Pfam" id="PF13365">
    <property type="entry name" value="Trypsin_2"/>
    <property type="match status" value="1"/>
</dbReference>
<name>A0ABR7SRM4_9ACTN</name>
<proteinExistence type="predicted"/>
<dbReference type="PANTHER" id="PTHR15462:SF19">
    <property type="entry name" value="PEPTIDASE S1 DOMAIN-CONTAINING PROTEIN"/>
    <property type="match status" value="1"/>
</dbReference>
<dbReference type="InterPro" id="IPR050966">
    <property type="entry name" value="Glutamyl_endopeptidase"/>
</dbReference>
<dbReference type="Proteomes" id="UP000642284">
    <property type="component" value="Unassembled WGS sequence"/>
</dbReference>
<dbReference type="Gene3D" id="2.40.10.10">
    <property type="entry name" value="Trypsin-like serine proteases"/>
    <property type="match status" value="2"/>
</dbReference>
<organism evidence="2 3">
    <name type="scientific">Streptomyces polyasparticus</name>
    <dbReference type="NCBI Taxonomy" id="2767826"/>
    <lineage>
        <taxon>Bacteria</taxon>
        <taxon>Bacillati</taxon>
        <taxon>Actinomycetota</taxon>
        <taxon>Actinomycetes</taxon>
        <taxon>Kitasatosporales</taxon>
        <taxon>Streptomycetaceae</taxon>
        <taxon>Streptomyces</taxon>
    </lineage>
</organism>
<evidence type="ECO:0000313" key="2">
    <source>
        <dbReference type="EMBL" id="MBC9717602.1"/>
    </source>
</evidence>
<comment type="caution">
    <text evidence="2">The sequence shown here is derived from an EMBL/GenBank/DDBJ whole genome shotgun (WGS) entry which is preliminary data.</text>
</comment>
<dbReference type="PANTHER" id="PTHR15462">
    <property type="entry name" value="SERINE PROTEASE"/>
    <property type="match status" value="1"/>
</dbReference>
<reference evidence="2 3" key="1">
    <citation type="submission" date="2020-08" db="EMBL/GenBank/DDBJ databases">
        <title>Genemic of Streptomyces polyaspartic.</title>
        <authorList>
            <person name="Liu W."/>
        </authorList>
    </citation>
    <scope>NUCLEOTIDE SEQUENCE [LARGE SCALE GENOMIC DNA]</scope>
    <source>
        <strain evidence="2 3">TRM66268-LWL</strain>
    </source>
</reference>
<protein>
    <recommendedName>
        <fullName evidence="4">Peptidase</fullName>
    </recommendedName>
</protein>
<evidence type="ECO:0000256" key="1">
    <source>
        <dbReference type="ARBA" id="ARBA00022729"/>
    </source>
</evidence>